<evidence type="ECO:0000313" key="1">
    <source>
        <dbReference type="EMBL" id="KAF1996601.1"/>
    </source>
</evidence>
<dbReference type="EMBL" id="ML977623">
    <property type="protein sequence ID" value="KAF1996601.1"/>
    <property type="molecule type" value="Genomic_DNA"/>
</dbReference>
<gene>
    <name evidence="1" type="ORF">P154DRAFT_308614</name>
</gene>
<protein>
    <submittedName>
        <fullName evidence="1">Uncharacterized protein</fullName>
    </submittedName>
</protein>
<name>A0A6A5W8Z9_9PLEO</name>
<sequence>MASPKKKDAILCAGEYTLKFRSFPSYCASFQRTQSQKQKQDPSSVSPLTPIICTREEGNDLEKQSRFIPPLLGLAIGLGASGFMQGEVLANRGTRLRGSAWRSASMGVRFARLIGELWEMVGGGERRDREKMQGEGCLSWWVRIGYKAGAHK</sequence>
<evidence type="ECO:0000313" key="2">
    <source>
        <dbReference type="Proteomes" id="UP000799779"/>
    </source>
</evidence>
<dbReference type="AlphaFoldDB" id="A0A6A5W8Z9"/>
<proteinExistence type="predicted"/>
<reference evidence="1" key="1">
    <citation type="journal article" date="2020" name="Stud. Mycol.">
        <title>101 Dothideomycetes genomes: a test case for predicting lifestyles and emergence of pathogens.</title>
        <authorList>
            <person name="Haridas S."/>
            <person name="Albert R."/>
            <person name="Binder M."/>
            <person name="Bloem J."/>
            <person name="Labutti K."/>
            <person name="Salamov A."/>
            <person name="Andreopoulos B."/>
            <person name="Baker S."/>
            <person name="Barry K."/>
            <person name="Bills G."/>
            <person name="Bluhm B."/>
            <person name="Cannon C."/>
            <person name="Castanera R."/>
            <person name="Culley D."/>
            <person name="Daum C."/>
            <person name="Ezra D."/>
            <person name="Gonzalez J."/>
            <person name="Henrissat B."/>
            <person name="Kuo A."/>
            <person name="Liang C."/>
            <person name="Lipzen A."/>
            <person name="Lutzoni F."/>
            <person name="Magnuson J."/>
            <person name="Mondo S."/>
            <person name="Nolan M."/>
            <person name="Ohm R."/>
            <person name="Pangilinan J."/>
            <person name="Park H.-J."/>
            <person name="Ramirez L."/>
            <person name="Alfaro M."/>
            <person name="Sun H."/>
            <person name="Tritt A."/>
            <person name="Yoshinaga Y."/>
            <person name="Zwiers L.-H."/>
            <person name="Turgeon B."/>
            <person name="Goodwin S."/>
            <person name="Spatafora J."/>
            <person name="Crous P."/>
            <person name="Grigoriev I."/>
        </authorList>
    </citation>
    <scope>NUCLEOTIDE SEQUENCE</scope>
    <source>
        <strain evidence="1">CBS 123094</strain>
    </source>
</reference>
<dbReference type="Proteomes" id="UP000799779">
    <property type="component" value="Unassembled WGS sequence"/>
</dbReference>
<organism evidence="1 2">
    <name type="scientific">Amniculicola lignicola CBS 123094</name>
    <dbReference type="NCBI Taxonomy" id="1392246"/>
    <lineage>
        <taxon>Eukaryota</taxon>
        <taxon>Fungi</taxon>
        <taxon>Dikarya</taxon>
        <taxon>Ascomycota</taxon>
        <taxon>Pezizomycotina</taxon>
        <taxon>Dothideomycetes</taxon>
        <taxon>Pleosporomycetidae</taxon>
        <taxon>Pleosporales</taxon>
        <taxon>Amniculicolaceae</taxon>
        <taxon>Amniculicola</taxon>
    </lineage>
</organism>
<keyword evidence="2" id="KW-1185">Reference proteome</keyword>
<accession>A0A6A5W8Z9</accession>